<dbReference type="InterPro" id="IPR009075">
    <property type="entry name" value="AcylCo_DH/oxidase_C"/>
</dbReference>
<dbReference type="FunFam" id="1.20.140.10:FF:000001">
    <property type="entry name" value="Acyl-CoA dehydrogenase"/>
    <property type="match status" value="1"/>
</dbReference>
<organism evidence="11 12">
    <name type="scientific">Rhodococcus oxybenzonivorans</name>
    <dbReference type="NCBI Taxonomy" id="1990687"/>
    <lineage>
        <taxon>Bacteria</taxon>
        <taxon>Bacillati</taxon>
        <taxon>Actinomycetota</taxon>
        <taxon>Actinomycetes</taxon>
        <taxon>Mycobacteriales</taxon>
        <taxon>Nocardiaceae</taxon>
        <taxon>Rhodococcus</taxon>
    </lineage>
</organism>
<dbReference type="InterPro" id="IPR006089">
    <property type="entry name" value="Acyl-CoA_DH_CS"/>
</dbReference>
<keyword evidence="12" id="KW-1185">Reference proteome</keyword>
<evidence type="ECO:0000259" key="10">
    <source>
        <dbReference type="Pfam" id="PF02771"/>
    </source>
</evidence>
<dbReference type="OrthoDB" id="3205875at2"/>
<evidence type="ECO:0000256" key="6">
    <source>
        <dbReference type="ARBA" id="ARBA00052546"/>
    </source>
</evidence>
<keyword evidence="4 7" id="KW-0274">FAD</keyword>
<comment type="cofactor">
    <cofactor evidence="1 7">
        <name>FAD</name>
        <dbReference type="ChEBI" id="CHEBI:57692"/>
    </cofactor>
</comment>
<dbReference type="Gene3D" id="2.40.110.10">
    <property type="entry name" value="Butyryl-CoA Dehydrogenase, subunit A, domain 2"/>
    <property type="match status" value="1"/>
</dbReference>
<proteinExistence type="inferred from homology"/>
<dbReference type="Gene3D" id="1.20.140.10">
    <property type="entry name" value="Butyryl-CoA Dehydrogenase, subunit A, domain 3"/>
    <property type="match status" value="1"/>
</dbReference>
<feature type="domain" description="Acyl-CoA dehydrogenase/oxidase N-terminal" evidence="10">
    <location>
        <begin position="4"/>
        <end position="117"/>
    </location>
</feature>
<reference evidence="11 12" key="1">
    <citation type="submission" date="2017-05" db="EMBL/GenBank/DDBJ databases">
        <title>Isolation of Rhodococcus sp. S2-17 biodegrading of BP-3.</title>
        <authorList>
            <person name="Lee Y."/>
            <person name="Kim K.H."/>
            <person name="Chun B.H."/>
            <person name="Jung H.S."/>
            <person name="Jeon C.O."/>
        </authorList>
    </citation>
    <scope>NUCLEOTIDE SEQUENCE [LARGE SCALE GENOMIC DNA]</scope>
    <source>
        <strain evidence="11 12">S2-17</strain>
    </source>
</reference>
<keyword evidence="3 7" id="KW-0285">Flavoprotein</keyword>
<comment type="similarity">
    <text evidence="2 7">Belongs to the acyl-CoA dehydrogenase family.</text>
</comment>
<dbReference type="EMBL" id="CP021354">
    <property type="protein sequence ID" value="AWK74835.1"/>
    <property type="molecule type" value="Genomic_DNA"/>
</dbReference>
<evidence type="ECO:0000256" key="2">
    <source>
        <dbReference type="ARBA" id="ARBA00009347"/>
    </source>
</evidence>
<dbReference type="AlphaFoldDB" id="A0A2S2C1S4"/>
<evidence type="ECO:0000256" key="5">
    <source>
        <dbReference type="ARBA" id="ARBA00023002"/>
    </source>
</evidence>
<evidence type="ECO:0000259" key="8">
    <source>
        <dbReference type="Pfam" id="PF00441"/>
    </source>
</evidence>
<feature type="domain" description="Acyl-CoA oxidase/dehydrogenase middle" evidence="9">
    <location>
        <begin position="121"/>
        <end position="214"/>
    </location>
</feature>
<evidence type="ECO:0000256" key="4">
    <source>
        <dbReference type="ARBA" id="ARBA00022827"/>
    </source>
</evidence>
<comment type="catalytic activity">
    <reaction evidence="6">
        <text>a 2,3-saturated acyl-CoA + A = a 2,3-dehydroacyl-CoA + AH2</text>
        <dbReference type="Rhea" id="RHEA:48608"/>
        <dbReference type="ChEBI" id="CHEBI:13193"/>
        <dbReference type="ChEBI" id="CHEBI:17499"/>
        <dbReference type="ChEBI" id="CHEBI:60015"/>
        <dbReference type="ChEBI" id="CHEBI:65111"/>
    </reaction>
</comment>
<dbReference type="GO" id="GO:0050660">
    <property type="term" value="F:flavin adenine dinucleotide binding"/>
    <property type="evidence" value="ECO:0007669"/>
    <property type="project" value="InterPro"/>
</dbReference>
<dbReference type="Gene3D" id="1.10.540.10">
    <property type="entry name" value="Acyl-CoA dehydrogenase/oxidase, N-terminal domain"/>
    <property type="match status" value="1"/>
</dbReference>
<keyword evidence="5 7" id="KW-0560">Oxidoreductase</keyword>
<dbReference type="PANTHER" id="PTHR43884:SF12">
    <property type="entry name" value="ISOVALERYL-COA DEHYDROGENASE, MITOCHONDRIAL-RELATED"/>
    <property type="match status" value="1"/>
</dbReference>
<dbReference type="Proteomes" id="UP000245711">
    <property type="component" value="Chromosome"/>
</dbReference>
<evidence type="ECO:0000313" key="12">
    <source>
        <dbReference type="Proteomes" id="UP000245711"/>
    </source>
</evidence>
<dbReference type="CDD" id="cd00567">
    <property type="entry name" value="ACAD"/>
    <property type="match status" value="1"/>
</dbReference>
<dbReference type="InterPro" id="IPR037069">
    <property type="entry name" value="AcylCoA_DH/ox_N_sf"/>
</dbReference>
<gene>
    <name evidence="11" type="ORF">CBI38_28015</name>
</gene>
<dbReference type="KEGG" id="roz:CBI38_28015"/>
<dbReference type="GO" id="GO:0003995">
    <property type="term" value="F:acyl-CoA dehydrogenase activity"/>
    <property type="evidence" value="ECO:0007669"/>
    <property type="project" value="InterPro"/>
</dbReference>
<dbReference type="PANTHER" id="PTHR43884">
    <property type="entry name" value="ACYL-COA DEHYDROGENASE"/>
    <property type="match status" value="1"/>
</dbReference>
<name>A0A2S2C1S4_9NOCA</name>
<evidence type="ECO:0000256" key="3">
    <source>
        <dbReference type="ARBA" id="ARBA00022630"/>
    </source>
</evidence>
<dbReference type="Pfam" id="PF02771">
    <property type="entry name" value="Acyl-CoA_dh_N"/>
    <property type="match status" value="1"/>
</dbReference>
<evidence type="ECO:0000256" key="7">
    <source>
        <dbReference type="RuleBase" id="RU362125"/>
    </source>
</evidence>
<protein>
    <submittedName>
        <fullName evidence="11">Acyl-CoA dehydrogenase</fullName>
    </submittedName>
</protein>
<dbReference type="FunFam" id="2.40.110.10:FF:000002">
    <property type="entry name" value="Acyl-CoA dehydrogenase fadE12"/>
    <property type="match status" value="1"/>
</dbReference>
<dbReference type="RefSeq" id="WP_109334127.1">
    <property type="nucleotide sequence ID" value="NZ_CP021354.1"/>
</dbReference>
<feature type="domain" description="Acyl-CoA dehydrogenase/oxidase C-terminal" evidence="8">
    <location>
        <begin position="229"/>
        <end position="376"/>
    </location>
</feature>
<dbReference type="InterPro" id="IPR006091">
    <property type="entry name" value="Acyl-CoA_Oxase/DH_mid-dom"/>
</dbReference>
<dbReference type="Pfam" id="PF00441">
    <property type="entry name" value="Acyl-CoA_dh_1"/>
    <property type="match status" value="1"/>
</dbReference>
<dbReference type="Pfam" id="PF02770">
    <property type="entry name" value="Acyl-CoA_dh_M"/>
    <property type="match status" value="1"/>
</dbReference>
<dbReference type="SUPFAM" id="SSF56645">
    <property type="entry name" value="Acyl-CoA dehydrogenase NM domain-like"/>
    <property type="match status" value="1"/>
</dbReference>
<dbReference type="InterPro" id="IPR036250">
    <property type="entry name" value="AcylCo_DH-like_C"/>
</dbReference>
<evidence type="ECO:0000313" key="11">
    <source>
        <dbReference type="EMBL" id="AWK74835.1"/>
    </source>
</evidence>
<dbReference type="InterPro" id="IPR009100">
    <property type="entry name" value="AcylCoA_DH/oxidase_NM_dom_sf"/>
</dbReference>
<evidence type="ECO:0000259" key="9">
    <source>
        <dbReference type="Pfam" id="PF02770"/>
    </source>
</evidence>
<dbReference type="InterPro" id="IPR013786">
    <property type="entry name" value="AcylCoA_DH/ox_N"/>
</dbReference>
<accession>A0A2S2C1S4</accession>
<sequence>MRFTQEQQDFAVAVRELCDSECKTLQQRDALTEGGTVANSSALLEKFAGLGWLAVSLPEEYGGGGAGMVEECIFLEETARGLAPIIAYSTGLTAAQTYLRYGTEEQKRTIVGNMASGRLEAIALSEPGAGSDLGGVRIKAELVDDHYVINGQKTWISAAHVAEHILLLARTDASGNKHQGLTLFMVPADSPGLEIHGIETMEARTCNDLYFTDVAVPASAVVGTPNQAWRHLMRGLSVERLIIATMALGGAQRSLDDVIAFVTEREQFGHKISSFQAIRHRIADLATEIAFAKSFVYDVAERIDAGQEDNLNREGSMAKLKCTEIAKKTALEAMQMMGGYGYTREYGMEEQVRRSLAPPIYGGTNEIQREIISKSLGL</sequence>
<dbReference type="InterPro" id="IPR046373">
    <property type="entry name" value="Acyl-CoA_Oxase/DH_mid-dom_sf"/>
</dbReference>
<dbReference type="SUPFAM" id="SSF47203">
    <property type="entry name" value="Acyl-CoA dehydrogenase C-terminal domain-like"/>
    <property type="match status" value="1"/>
</dbReference>
<dbReference type="PROSITE" id="PS00072">
    <property type="entry name" value="ACYL_COA_DH_1"/>
    <property type="match status" value="1"/>
</dbReference>
<evidence type="ECO:0000256" key="1">
    <source>
        <dbReference type="ARBA" id="ARBA00001974"/>
    </source>
</evidence>